<reference evidence="5 6" key="1">
    <citation type="submission" date="2018-07" db="EMBL/GenBank/DDBJ databases">
        <title>Freshwater and sediment microbial communities from various areas in North America, analyzing microbe dynamics in response to fracking.</title>
        <authorList>
            <person name="Lamendella R."/>
        </authorList>
    </citation>
    <scope>NUCLEOTIDE SEQUENCE [LARGE SCALE GENOMIC DNA]</scope>
    <source>
        <strain evidence="5 6">114E</strain>
        <strain evidence="4 7">114E_o</strain>
    </source>
</reference>
<dbReference type="SMART" id="SM00089">
    <property type="entry name" value="PKD"/>
    <property type="match status" value="3"/>
</dbReference>
<protein>
    <submittedName>
        <fullName evidence="5">PKD repeat protein</fullName>
    </submittedName>
</protein>
<evidence type="ECO:0000256" key="2">
    <source>
        <dbReference type="SAM" id="SignalP"/>
    </source>
</evidence>
<keyword evidence="7" id="KW-1185">Reference proteome</keyword>
<dbReference type="Pfam" id="PF18911">
    <property type="entry name" value="PKD_4"/>
    <property type="match status" value="2"/>
</dbReference>
<dbReference type="Gene3D" id="2.60.40.10">
    <property type="entry name" value="Immunoglobulins"/>
    <property type="match status" value="3"/>
</dbReference>
<comment type="caution">
    <text evidence="5">The sequence shown here is derived from an EMBL/GenBank/DDBJ whole genome shotgun (WGS) entry which is preliminary data.</text>
</comment>
<evidence type="ECO:0000313" key="5">
    <source>
        <dbReference type="EMBL" id="RCW36499.1"/>
    </source>
</evidence>
<dbReference type="PANTHER" id="PTHR36842:SF1">
    <property type="entry name" value="PROTEIN TOLB"/>
    <property type="match status" value="1"/>
</dbReference>
<feature type="region of interest" description="Disordered" evidence="1">
    <location>
        <begin position="457"/>
        <end position="487"/>
    </location>
</feature>
<evidence type="ECO:0000313" key="4">
    <source>
        <dbReference type="EMBL" id="RBP75690.1"/>
    </source>
</evidence>
<keyword evidence="2" id="KW-0732">Signal</keyword>
<feature type="compositionally biased region" description="Polar residues" evidence="1">
    <location>
        <begin position="459"/>
        <end position="469"/>
    </location>
</feature>
<dbReference type="SUPFAM" id="SSF49299">
    <property type="entry name" value="PKD domain"/>
    <property type="match status" value="3"/>
</dbReference>
<dbReference type="CDD" id="cd00146">
    <property type="entry name" value="PKD"/>
    <property type="match status" value="2"/>
</dbReference>
<dbReference type="Proteomes" id="UP000252795">
    <property type="component" value="Unassembled WGS sequence"/>
</dbReference>
<evidence type="ECO:0000313" key="7">
    <source>
        <dbReference type="Proteomes" id="UP000253065"/>
    </source>
</evidence>
<feature type="domain" description="PKD" evidence="3">
    <location>
        <begin position="459"/>
        <end position="546"/>
    </location>
</feature>
<evidence type="ECO:0000313" key="6">
    <source>
        <dbReference type="Proteomes" id="UP000252795"/>
    </source>
</evidence>
<accession>A0A368V5Z5</accession>
<organism evidence="5 6">
    <name type="scientific">Marinobacter nauticus</name>
    <name type="common">Marinobacter hydrocarbonoclasticus</name>
    <name type="synonym">Marinobacter aquaeolei</name>
    <dbReference type="NCBI Taxonomy" id="2743"/>
    <lineage>
        <taxon>Bacteria</taxon>
        <taxon>Pseudomonadati</taxon>
        <taxon>Pseudomonadota</taxon>
        <taxon>Gammaproteobacteria</taxon>
        <taxon>Pseudomonadales</taxon>
        <taxon>Marinobacteraceae</taxon>
        <taxon>Marinobacter</taxon>
    </lineage>
</organism>
<dbReference type="Proteomes" id="UP000253065">
    <property type="component" value="Unassembled WGS sequence"/>
</dbReference>
<feature type="domain" description="PKD" evidence="3">
    <location>
        <begin position="271"/>
        <end position="356"/>
    </location>
</feature>
<feature type="signal peptide" evidence="2">
    <location>
        <begin position="1"/>
        <end position="33"/>
    </location>
</feature>
<dbReference type="InterPro" id="IPR013783">
    <property type="entry name" value="Ig-like_fold"/>
</dbReference>
<dbReference type="InterPro" id="IPR000601">
    <property type="entry name" value="PKD_dom"/>
</dbReference>
<dbReference type="EMBL" id="QPJB01000003">
    <property type="protein sequence ID" value="RCW36499.1"/>
    <property type="molecule type" value="Genomic_DNA"/>
</dbReference>
<dbReference type="PANTHER" id="PTHR36842">
    <property type="entry name" value="PROTEIN TOLB HOMOLOG"/>
    <property type="match status" value="1"/>
</dbReference>
<evidence type="ECO:0000256" key="1">
    <source>
        <dbReference type="SAM" id="MobiDB-lite"/>
    </source>
</evidence>
<dbReference type="PROSITE" id="PS51318">
    <property type="entry name" value="TAT"/>
    <property type="match status" value="1"/>
</dbReference>
<dbReference type="RefSeq" id="WP_113879445.1">
    <property type="nucleotide sequence ID" value="NZ_QNSA01000003.1"/>
</dbReference>
<name>A0A368V5Z5_MARNT</name>
<dbReference type="Gene3D" id="2.60.40.4070">
    <property type="match status" value="2"/>
</dbReference>
<feature type="chain" id="PRO_5016861440" evidence="2">
    <location>
        <begin position="34"/>
        <end position="857"/>
    </location>
</feature>
<dbReference type="EMBL" id="QNSA01000003">
    <property type="protein sequence ID" value="RBP75690.1"/>
    <property type="molecule type" value="Genomic_DNA"/>
</dbReference>
<dbReference type="AlphaFoldDB" id="A0A368V5Z5"/>
<dbReference type="InterPro" id="IPR035986">
    <property type="entry name" value="PKD_dom_sf"/>
</dbReference>
<sequence>MNRHSQGTTSRNFIGFTALMLLALWAIAPAAFAKANPWGHASVAVQSTINGELAHEEPGYIALIGDPIHRRIFVENNGETKLMWVTVFDAQTSGYEPVCVYVLMFPGERRECNIGFAAVEGPSVLTTYVAARGVFWWTQVSATDTQHYYGIPGYPSVEVEAFINGEGASTAPGPELAEGDEYERSFLVTNTGRLALSNVKVSLVTAGGSNAETICVLDQLEPDDEQRCRSTAIAEVGSYEADVIVAGSAVAELTAEAETSLYYTGIEDERLAANPRATPDQGPAPLSVTFTPEVTTDTAIERYQWDLDGDGSFERSETVGRNQQYTYAEPGEYEVTLRITDSRGEVVDGTVKVTVTNSPPKIISAEASPSTGELPLAVRFSVTAEDSDGIASVAFDLEGDGTYDVTKDASGTTVTVTTDHVYETEGRFQPLIRVTDGLGETATASFPTLEVRALEEGSPSVTASASPQSGKAPLEVSLGATATDPDGLEMTTWEWDLDGDGAYDMQSTTSPDVTHTYQRPGTYFPRVRVTAEDGQTAEDVVRVDVTADFDLTVSVDTIDATLGDTVNINTELGGDVPVSIVLESPGGVVARTLVPWTERALGQYTDTWDGMDDEGAPVKEGEYRAILLYEIDDEIRRLDAGAGTGGQQYNPSRSRIPSSFKPLAGEPLKITFTLPRASEVTAFMGLFRVNTRLVTFMQREVLGKGTHEITWNGEDDSGALIELPSNESFLFGIWGWYLPDNAIFVRSGAHVTSLSVSPRILVPSSRAREESNREATLEFTLEGQAEIEVTIDNTETGTQVFKQTYPAFEEGENSIAWDGRGTDGDYVAPGTYRIGITAIDGQNHRSMTAFGLLQVYY</sequence>
<dbReference type="Pfam" id="PF13860">
    <property type="entry name" value="FlgD_ig"/>
    <property type="match status" value="1"/>
</dbReference>
<proteinExistence type="predicted"/>
<dbReference type="InterPro" id="IPR022409">
    <property type="entry name" value="PKD/Chitinase_dom"/>
</dbReference>
<dbReference type="InterPro" id="IPR025965">
    <property type="entry name" value="FlgD/Vpr_Ig-like"/>
</dbReference>
<gene>
    <name evidence="5" type="ORF">DET51_103292</name>
    <name evidence="4" type="ORF">DET64_103292</name>
</gene>
<dbReference type="PROSITE" id="PS50093">
    <property type="entry name" value="PKD"/>
    <property type="match status" value="2"/>
</dbReference>
<dbReference type="InterPro" id="IPR006311">
    <property type="entry name" value="TAT_signal"/>
</dbReference>
<evidence type="ECO:0000259" key="3">
    <source>
        <dbReference type="PROSITE" id="PS50093"/>
    </source>
</evidence>